<proteinExistence type="predicted"/>
<feature type="non-terminal residue" evidence="1">
    <location>
        <position position="1"/>
    </location>
</feature>
<organism evidence="1 2">
    <name type="scientific">Pseudomonas syringae pv. tagetis</name>
    <dbReference type="NCBI Taxonomy" id="129140"/>
    <lineage>
        <taxon>Bacteria</taxon>
        <taxon>Pseudomonadati</taxon>
        <taxon>Pseudomonadota</taxon>
        <taxon>Gammaproteobacteria</taxon>
        <taxon>Pseudomonadales</taxon>
        <taxon>Pseudomonadaceae</taxon>
        <taxon>Pseudomonas</taxon>
    </lineage>
</organism>
<keyword evidence="2" id="KW-1185">Reference proteome</keyword>
<evidence type="ECO:0000313" key="1">
    <source>
        <dbReference type="EMBL" id="MFH7519255.1"/>
    </source>
</evidence>
<dbReference type="EMBL" id="JAVCQK010000605">
    <property type="protein sequence ID" value="MFH7519255.1"/>
    <property type="molecule type" value="Genomic_DNA"/>
</dbReference>
<name>A0ABW7NWJ3_9PSED</name>
<comment type="caution">
    <text evidence="1">The sequence shown here is derived from an EMBL/GenBank/DDBJ whole genome shotgun (WGS) entry which is preliminary data.</text>
</comment>
<sequence length="32" mass="3501">LTRIEGVTCAKSSFVLNLVLASTEMPLTHVRN</sequence>
<evidence type="ECO:0000313" key="2">
    <source>
        <dbReference type="Proteomes" id="UP001610657"/>
    </source>
</evidence>
<dbReference type="Proteomes" id="UP001610657">
    <property type="component" value="Unassembled WGS sequence"/>
</dbReference>
<protein>
    <submittedName>
        <fullName evidence="1">Lrp/AsnC family transcriptional regulator</fullName>
    </submittedName>
</protein>
<gene>
    <name evidence="1" type="ORF">RA271_29575</name>
</gene>
<reference evidence="1 2" key="1">
    <citation type="submission" date="2023-08" db="EMBL/GenBank/DDBJ databases">
        <title>Genomic and mutational analysis of Pseudomonas syringae pv. tagetis EB037 pathogenicity on sunflower.</title>
        <authorList>
            <person name="Maul J.E."/>
        </authorList>
    </citation>
    <scope>NUCLEOTIDE SEQUENCE [LARGE SCALE GENOMIC DNA]</scope>
    <source>
        <strain evidence="1 2">EB037_T1</strain>
    </source>
</reference>
<accession>A0ABW7NWJ3</accession>